<dbReference type="AlphaFoldDB" id="A0A0C3AKN6"/>
<evidence type="ECO:0000256" key="3">
    <source>
        <dbReference type="ARBA" id="ARBA00022833"/>
    </source>
</evidence>
<evidence type="ECO:0000313" key="6">
    <source>
        <dbReference type="EMBL" id="KIM25100.1"/>
    </source>
</evidence>
<evidence type="ECO:0000256" key="4">
    <source>
        <dbReference type="PROSITE-ProRule" id="PRU00134"/>
    </source>
</evidence>
<dbReference type="Gene3D" id="6.10.140.2220">
    <property type="match status" value="1"/>
</dbReference>
<protein>
    <recommendedName>
        <fullName evidence="5">MYND-type domain-containing protein</fullName>
    </recommendedName>
</protein>
<dbReference type="InterPro" id="IPR002893">
    <property type="entry name" value="Znf_MYND"/>
</dbReference>
<dbReference type="GO" id="GO:0008270">
    <property type="term" value="F:zinc ion binding"/>
    <property type="evidence" value="ECO:0007669"/>
    <property type="project" value="UniProtKB-KW"/>
</dbReference>
<evidence type="ECO:0000256" key="2">
    <source>
        <dbReference type="ARBA" id="ARBA00022771"/>
    </source>
</evidence>
<accession>A0A0C3AKN6</accession>
<keyword evidence="7" id="KW-1185">Reference proteome</keyword>
<proteinExistence type="predicted"/>
<evidence type="ECO:0000259" key="5">
    <source>
        <dbReference type="PROSITE" id="PS50865"/>
    </source>
</evidence>
<dbReference type="OrthoDB" id="3270853at2759"/>
<keyword evidence="3" id="KW-0862">Zinc</keyword>
<dbReference type="HOGENOM" id="CLU_604328_0_0_1"/>
<organism evidence="6 7">
    <name type="scientific">Serendipita vermifera MAFF 305830</name>
    <dbReference type="NCBI Taxonomy" id="933852"/>
    <lineage>
        <taxon>Eukaryota</taxon>
        <taxon>Fungi</taxon>
        <taxon>Dikarya</taxon>
        <taxon>Basidiomycota</taxon>
        <taxon>Agaricomycotina</taxon>
        <taxon>Agaricomycetes</taxon>
        <taxon>Sebacinales</taxon>
        <taxon>Serendipitaceae</taxon>
        <taxon>Serendipita</taxon>
    </lineage>
</organism>
<feature type="domain" description="MYND-type" evidence="5">
    <location>
        <begin position="356"/>
        <end position="398"/>
    </location>
</feature>
<name>A0A0C3AKN6_SERVB</name>
<reference evidence="7" key="2">
    <citation type="submission" date="2015-01" db="EMBL/GenBank/DDBJ databases">
        <title>Evolutionary Origins and Diversification of the Mycorrhizal Mutualists.</title>
        <authorList>
            <consortium name="DOE Joint Genome Institute"/>
            <consortium name="Mycorrhizal Genomics Consortium"/>
            <person name="Kohler A."/>
            <person name="Kuo A."/>
            <person name="Nagy L.G."/>
            <person name="Floudas D."/>
            <person name="Copeland A."/>
            <person name="Barry K.W."/>
            <person name="Cichocki N."/>
            <person name="Veneault-Fourrey C."/>
            <person name="LaButti K."/>
            <person name="Lindquist E.A."/>
            <person name="Lipzen A."/>
            <person name="Lundell T."/>
            <person name="Morin E."/>
            <person name="Murat C."/>
            <person name="Riley R."/>
            <person name="Ohm R."/>
            <person name="Sun H."/>
            <person name="Tunlid A."/>
            <person name="Henrissat B."/>
            <person name="Grigoriev I.V."/>
            <person name="Hibbett D.S."/>
            <person name="Martin F."/>
        </authorList>
    </citation>
    <scope>NUCLEOTIDE SEQUENCE [LARGE SCALE GENOMIC DNA]</scope>
    <source>
        <strain evidence="7">MAFF 305830</strain>
    </source>
</reference>
<sequence>MIHKSGGSQDLHFVSRFRELIVQNYFKPLLSSSPQFGLLALATRPQPDPLADPSGECSCLTIVARIIMVMQHSLKVVPSDIFIRYAAYRLTVFMAVTVRARSFQPDALELSILIWCLGSTAETTLLGRVAIYGVTSNGIDNDVITDVVTRSMEHISAERFAERCKEALREAIEEGPKNPGARIISLFVVGVICCPAPTPCMSTLDQVLVKQNVHHLILQVARQLVEDNSGVSEELRICFNTVCILAYVLCTDATEKEIKDISFKFFERISHSMECENANCLCWGRTELYENAIRTALEQDMLWLKTLGKLRAHSKDKSTSESLEPKEKALGDWFKLGVALGLQEDPPGGGCQWHECERHGRADEETEWMLRKCSKCWVRYCSVECQRKDWKEGHKKICGTRVIVG</sequence>
<evidence type="ECO:0000313" key="7">
    <source>
        <dbReference type="Proteomes" id="UP000054097"/>
    </source>
</evidence>
<dbReference type="STRING" id="933852.A0A0C3AKN6"/>
<evidence type="ECO:0000256" key="1">
    <source>
        <dbReference type="ARBA" id="ARBA00022723"/>
    </source>
</evidence>
<dbReference type="PROSITE" id="PS50865">
    <property type="entry name" value="ZF_MYND_2"/>
    <property type="match status" value="1"/>
</dbReference>
<keyword evidence="1" id="KW-0479">Metal-binding</keyword>
<dbReference type="SUPFAM" id="SSF144232">
    <property type="entry name" value="HIT/MYND zinc finger-like"/>
    <property type="match status" value="1"/>
</dbReference>
<keyword evidence="2 4" id="KW-0863">Zinc-finger</keyword>
<dbReference type="Pfam" id="PF01753">
    <property type="entry name" value="zf-MYND"/>
    <property type="match status" value="1"/>
</dbReference>
<dbReference type="EMBL" id="KN824317">
    <property type="protein sequence ID" value="KIM25100.1"/>
    <property type="molecule type" value="Genomic_DNA"/>
</dbReference>
<dbReference type="Proteomes" id="UP000054097">
    <property type="component" value="Unassembled WGS sequence"/>
</dbReference>
<gene>
    <name evidence="6" type="ORF">M408DRAFT_316605</name>
</gene>
<reference evidence="6 7" key="1">
    <citation type="submission" date="2014-04" db="EMBL/GenBank/DDBJ databases">
        <authorList>
            <consortium name="DOE Joint Genome Institute"/>
            <person name="Kuo A."/>
            <person name="Zuccaro A."/>
            <person name="Kohler A."/>
            <person name="Nagy L.G."/>
            <person name="Floudas D."/>
            <person name="Copeland A."/>
            <person name="Barry K.W."/>
            <person name="Cichocki N."/>
            <person name="Veneault-Fourrey C."/>
            <person name="LaButti K."/>
            <person name="Lindquist E.A."/>
            <person name="Lipzen A."/>
            <person name="Lundell T."/>
            <person name="Morin E."/>
            <person name="Murat C."/>
            <person name="Sun H."/>
            <person name="Tunlid A."/>
            <person name="Henrissat B."/>
            <person name="Grigoriev I.V."/>
            <person name="Hibbett D.S."/>
            <person name="Martin F."/>
            <person name="Nordberg H.P."/>
            <person name="Cantor M.N."/>
            <person name="Hua S.X."/>
        </authorList>
    </citation>
    <scope>NUCLEOTIDE SEQUENCE [LARGE SCALE GENOMIC DNA]</scope>
    <source>
        <strain evidence="6 7">MAFF 305830</strain>
    </source>
</reference>